<dbReference type="Pfam" id="PF18741">
    <property type="entry name" value="MTES_1575"/>
    <property type="match status" value="1"/>
</dbReference>
<evidence type="ECO:0000256" key="1">
    <source>
        <dbReference type="SAM" id="MobiDB-lite"/>
    </source>
</evidence>
<dbReference type="EMBL" id="DTLI01000099">
    <property type="protein sequence ID" value="HHS51991.1"/>
    <property type="molecule type" value="Genomic_DNA"/>
</dbReference>
<gene>
    <name evidence="3" type="ORF">ENW73_03855</name>
</gene>
<protein>
    <submittedName>
        <fullName evidence="3">DUF559 domain-containing protein</fullName>
    </submittedName>
</protein>
<feature type="compositionally biased region" description="Polar residues" evidence="1">
    <location>
        <begin position="1"/>
        <end position="10"/>
    </location>
</feature>
<evidence type="ECO:0000259" key="2">
    <source>
        <dbReference type="Pfam" id="PF18741"/>
    </source>
</evidence>
<comment type="caution">
    <text evidence="3">The sequence shown here is derived from an EMBL/GenBank/DDBJ whole genome shotgun (WGS) entry which is preliminary data.</text>
</comment>
<name>A0A7C6A8U2_UNCW3</name>
<proteinExistence type="predicted"/>
<reference evidence="3" key="1">
    <citation type="journal article" date="2020" name="mSystems">
        <title>Genome- and Community-Level Interaction Insights into Carbon Utilization and Element Cycling Functions of Hydrothermarchaeota in Hydrothermal Sediment.</title>
        <authorList>
            <person name="Zhou Z."/>
            <person name="Liu Y."/>
            <person name="Xu W."/>
            <person name="Pan J."/>
            <person name="Luo Z.H."/>
            <person name="Li M."/>
        </authorList>
    </citation>
    <scope>NUCLEOTIDE SEQUENCE [LARGE SCALE GENOMIC DNA]</scope>
    <source>
        <strain evidence="3">SpSt-876</strain>
    </source>
</reference>
<dbReference type="InterPro" id="IPR049468">
    <property type="entry name" value="Restrct_endonuc-II-like_dom"/>
</dbReference>
<dbReference type="InterPro" id="IPR011335">
    <property type="entry name" value="Restrct_endonuc-II-like"/>
</dbReference>
<accession>A0A7C6A8U2</accession>
<sequence length="269" mass="31890">MKKLTTQNQRPGKKISPLGTPPRRGTNFNTLVAIVPRKKDWEILKTKHWYRIPKENAPALINQIKFLAFYQPKVFEKEKWSVNYYARVKSLEIVKRIELLPDEPRHQRRDNEYYKITIGDLIRLPQPILSRRWRRITFIPTTLTRLFAAREINDLYCTTPIEEKLFRLLKQEKIPAERQFFVYDSRKTCCLDFAIFCKAGKLNIECNGEAYHTTKEAQIKDRLRDNELTSIGWSILRFSGKEINNSPSDCLRQIKRTVKLLKGIDYRSD</sequence>
<organism evidence="3">
    <name type="scientific">candidate division WOR-3 bacterium</name>
    <dbReference type="NCBI Taxonomy" id="2052148"/>
    <lineage>
        <taxon>Bacteria</taxon>
        <taxon>Bacteria division WOR-3</taxon>
    </lineage>
</organism>
<dbReference type="SUPFAM" id="SSF52980">
    <property type="entry name" value="Restriction endonuclease-like"/>
    <property type="match status" value="1"/>
</dbReference>
<dbReference type="Gene3D" id="3.40.960.10">
    <property type="entry name" value="VSR Endonuclease"/>
    <property type="match status" value="1"/>
</dbReference>
<feature type="domain" description="Restriction endonuclease type II-like" evidence="2">
    <location>
        <begin position="166"/>
        <end position="256"/>
    </location>
</feature>
<feature type="region of interest" description="Disordered" evidence="1">
    <location>
        <begin position="1"/>
        <end position="24"/>
    </location>
</feature>
<evidence type="ECO:0000313" key="3">
    <source>
        <dbReference type="EMBL" id="HHS51991.1"/>
    </source>
</evidence>
<dbReference type="AlphaFoldDB" id="A0A7C6A8U2"/>